<reference evidence="2" key="2">
    <citation type="submission" date="2023-01" db="EMBL/GenBank/DDBJ databases">
        <title>Draft genome sequence of Portibacter lacus strain NBRC 108769.</title>
        <authorList>
            <person name="Sun Q."/>
            <person name="Mori K."/>
        </authorList>
    </citation>
    <scope>NUCLEOTIDE SEQUENCE</scope>
    <source>
        <strain evidence="2">NBRC 108769</strain>
    </source>
</reference>
<comment type="caution">
    <text evidence="2">The sequence shown here is derived from an EMBL/GenBank/DDBJ whole genome shotgun (WGS) entry which is preliminary data.</text>
</comment>
<dbReference type="InterPro" id="IPR050229">
    <property type="entry name" value="GlpE_sulfurtransferase"/>
</dbReference>
<dbReference type="AlphaFoldDB" id="A0AA37WHE5"/>
<dbReference type="PANTHER" id="PTHR43031:SF16">
    <property type="entry name" value="OXIDOREDUCTASE"/>
    <property type="match status" value="1"/>
</dbReference>
<dbReference type="CDD" id="cd00158">
    <property type="entry name" value="RHOD"/>
    <property type="match status" value="1"/>
</dbReference>
<dbReference type="SMART" id="SM00450">
    <property type="entry name" value="RHOD"/>
    <property type="match status" value="1"/>
</dbReference>
<evidence type="ECO:0000313" key="2">
    <source>
        <dbReference type="EMBL" id="GLR18690.1"/>
    </source>
</evidence>
<dbReference type="EMBL" id="BSOH01000021">
    <property type="protein sequence ID" value="GLR18690.1"/>
    <property type="molecule type" value="Genomic_DNA"/>
</dbReference>
<organism evidence="2 3">
    <name type="scientific">Portibacter lacus</name>
    <dbReference type="NCBI Taxonomy" id="1099794"/>
    <lineage>
        <taxon>Bacteria</taxon>
        <taxon>Pseudomonadati</taxon>
        <taxon>Bacteroidota</taxon>
        <taxon>Saprospiria</taxon>
        <taxon>Saprospirales</taxon>
        <taxon>Haliscomenobacteraceae</taxon>
        <taxon>Portibacter</taxon>
    </lineage>
</organism>
<sequence length="102" mass="12254">MHNNLSLEDFVQGYQKDENALCLDVRTKQEYDFWHLPDAINFDYLSKTLADDLEKLPENKTYYIYCRTSRRSLRVCQLMRNMGFKEIYHLDDGVKDHIQEKA</sequence>
<keyword evidence="3" id="KW-1185">Reference proteome</keyword>
<gene>
    <name evidence="2" type="ORF">GCM10007940_33060</name>
</gene>
<evidence type="ECO:0000259" key="1">
    <source>
        <dbReference type="PROSITE" id="PS50206"/>
    </source>
</evidence>
<dbReference type="PANTHER" id="PTHR43031">
    <property type="entry name" value="FAD-DEPENDENT OXIDOREDUCTASE"/>
    <property type="match status" value="1"/>
</dbReference>
<dbReference type="Gene3D" id="3.40.250.10">
    <property type="entry name" value="Rhodanese-like domain"/>
    <property type="match status" value="1"/>
</dbReference>
<dbReference type="SUPFAM" id="SSF52821">
    <property type="entry name" value="Rhodanese/Cell cycle control phosphatase"/>
    <property type="match status" value="1"/>
</dbReference>
<name>A0AA37WHE5_9BACT</name>
<dbReference type="InterPro" id="IPR036873">
    <property type="entry name" value="Rhodanese-like_dom_sf"/>
</dbReference>
<feature type="domain" description="Rhodanese" evidence="1">
    <location>
        <begin position="16"/>
        <end position="102"/>
    </location>
</feature>
<evidence type="ECO:0000313" key="3">
    <source>
        <dbReference type="Proteomes" id="UP001156666"/>
    </source>
</evidence>
<proteinExistence type="predicted"/>
<dbReference type="Proteomes" id="UP001156666">
    <property type="component" value="Unassembled WGS sequence"/>
</dbReference>
<dbReference type="InterPro" id="IPR001763">
    <property type="entry name" value="Rhodanese-like_dom"/>
</dbReference>
<reference evidence="2" key="1">
    <citation type="journal article" date="2014" name="Int. J. Syst. Evol. Microbiol.">
        <title>Complete genome sequence of Corynebacterium casei LMG S-19264T (=DSM 44701T), isolated from a smear-ripened cheese.</title>
        <authorList>
            <consortium name="US DOE Joint Genome Institute (JGI-PGF)"/>
            <person name="Walter F."/>
            <person name="Albersmeier A."/>
            <person name="Kalinowski J."/>
            <person name="Ruckert C."/>
        </authorList>
    </citation>
    <scope>NUCLEOTIDE SEQUENCE</scope>
    <source>
        <strain evidence="2">NBRC 108769</strain>
    </source>
</reference>
<dbReference type="Pfam" id="PF00581">
    <property type="entry name" value="Rhodanese"/>
    <property type="match status" value="1"/>
</dbReference>
<accession>A0AA37WHE5</accession>
<protein>
    <submittedName>
        <fullName evidence="2">Rhodanese</fullName>
    </submittedName>
</protein>
<dbReference type="PROSITE" id="PS50206">
    <property type="entry name" value="RHODANESE_3"/>
    <property type="match status" value="1"/>
</dbReference>